<gene>
    <name evidence="4" type="ORF">IAA64_03010</name>
</gene>
<keyword evidence="2" id="KW-0560">Oxidoreductase</keyword>
<proteinExistence type="inferred from homology"/>
<sequence>MDFMELALRRESCRDFSEKPVEKEKLEAVMQAARLAPSACNSQPWSFTAVTGARTAKAVAKCLQGMGMNKFTDRCPAFIVVCEEKANLSAVVGGKFKHQHFAQTDTGIAIAYLCLAATAQGLSTCIIGWFDEEALRKLLNLNSGARVRAVVAIGYAREEKEPREKKRKPFAEIARFVEE</sequence>
<dbReference type="InterPro" id="IPR029479">
    <property type="entry name" value="Nitroreductase"/>
</dbReference>
<dbReference type="GO" id="GO:0016491">
    <property type="term" value="F:oxidoreductase activity"/>
    <property type="evidence" value="ECO:0007669"/>
    <property type="project" value="UniProtKB-KW"/>
</dbReference>
<organism evidence="4 5">
    <name type="scientific">Candidatus Ornithocaccomicrobium faecavium</name>
    <dbReference type="NCBI Taxonomy" id="2840890"/>
    <lineage>
        <taxon>Bacteria</taxon>
        <taxon>Bacillati</taxon>
        <taxon>Bacillota</taxon>
        <taxon>Clostridia</taxon>
        <taxon>Candidatus Ornithocaccomicrobium</taxon>
    </lineage>
</organism>
<dbReference type="Pfam" id="PF00881">
    <property type="entry name" value="Nitroreductase"/>
    <property type="match status" value="1"/>
</dbReference>
<evidence type="ECO:0000313" key="5">
    <source>
        <dbReference type="Proteomes" id="UP000886884"/>
    </source>
</evidence>
<protein>
    <submittedName>
        <fullName evidence="4">Nitroreductase family protein</fullName>
    </submittedName>
</protein>
<dbReference type="Proteomes" id="UP000886884">
    <property type="component" value="Unassembled WGS sequence"/>
</dbReference>
<dbReference type="PANTHER" id="PTHR43673:SF10">
    <property type="entry name" value="NADH DEHYDROGENASE_NAD(P)H NITROREDUCTASE XCC3605-RELATED"/>
    <property type="match status" value="1"/>
</dbReference>
<dbReference type="PANTHER" id="PTHR43673">
    <property type="entry name" value="NAD(P)H NITROREDUCTASE YDGI-RELATED"/>
    <property type="match status" value="1"/>
</dbReference>
<comment type="similarity">
    <text evidence="1">Belongs to the nitroreductase family.</text>
</comment>
<dbReference type="AlphaFoldDB" id="A0A9D1P5C4"/>
<comment type="caution">
    <text evidence="4">The sequence shown here is derived from an EMBL/GenBank/DDBJ whole genome shotgun (WGS) entry which is preliminary data.</text>
</comment>
<feature type="domain" description="Nitroreductase" evidence="3">
    <location>
        <begin position="9"/>
        <end position="155"/>
    </location>
</feature>
<dbReference type="SUPFAM" id="SSF55469">
    <property type="entry name" value="FMN-dependent nitroreductase-like"/>
    <property type="match status" value="1"/>
</dbReference>
<evidence type="ECO:0000313" key="4">
    <source>
        <dbReference type="EMBL" id="HIV26913.1"/>
    </source>
</evidence>
<reference evidence="4" key="2">
    <citation type="journal article" date="2021" name="PeerJ">
        <title>Extensive microbial diversity within the chicken gut microbiome revealed by metagenomics and culture.</title>
        <authorList>
            <person name="Gilroy R."/>
            <person name="Ravi A."/>
            <person name="Getino M."/>
            <person name="Pursley I."/>
            <person name="Horton D.L."/>
            <person name="Alikhan N.F."/>
            <person name="Baker D."/>
            <person name="Gharbi K."/>
            <person name="Hall N."/>
            <person name="Watson M."/>
            <person name="Adriaenssens E.M."/>
            <person name="Foster-Nyarko E."/>
            <person name="Jarju S."/>
            <person name="Secka A."/>
            <person name="Antonio M."/>
            <person name="Oren A."/>
            <person name="Chaudhuri R.R."/>
            <person name="La Ragione R."/>
            <person name="Hildebrand F."/>
            <person name="Pallen M.J."/>
        </authorList>
    </citation>
    <scope>NUCLEOTIDE SEQUENCE</scope>
    <source>
        <strain evidence="4">CHK183-6373</strain>
    </source>
</reference>
<evidence type="ECO:0000256" key="1">
    <source>
        <dbReference type="ARBA" id="ARBA00007118"/>
    </source>
</evidence>
<dbReference type="InterPro" id="IPR000415">
    <property type="entry name" value="Nitroreductase-like"/>
</dbReference>
<dbReference type="Gene3D" id="3.40.109.10">
    <property type="entry name" value="NADH Oxidase"/>
    <property type="match status" value="1"/>
</dbReference>
<evidence type="ECO:0000259" key="3">
    <source>
        <dbReference type="Pfam" id="PF00881"/>
    </source>
</evidence>
<name>A0A9D1P5C4_9FIRM</name>
<dbReference type="EMBL" id="DVOT01000056">
    <property type="protein sequence ID" value="HIV26913.1"/>
    <property type="molecule type" value="Genomic_DNA"/>
</dbReference>
<accession>A0A9D1P5C4</accession>
<reference evidence="4" key="1">
    <citation type="submission" date="2020-10" db="EMBL/GenBank/DDBJ databases">
        <authorList>
            <person name="Gilroy R."/>
        </authorList>
    </citation>
    <scope>NUCLEOTIDE SEQUENCE</scope>
    <source>
        <strain evidence="4">CHK183-6373</strain>
    </source>
</reference>
<evidence type="ECO:0000256" key="2">
    <source>
        <dbReference type="ARBA" id="ARBA00023002"/>
    </source>
</evidence>